<sequence>MYNDPYDHPEKRLQFKSIKMFNHHAVNQLKCHKWKCTRSLASKSPSPYFRNQLCQVKVSKNLVLSEDPTSSSAS</sequence>
<evidence type="ECO:0000313" key="1">
    <source>
        <dbReference type="EMBL" id="PFH47172.1"/>
    </source>
</evidence>
<name>A0A2A9NHI2_9AGAR</name>
<dbReference type="EMBL" id="KZ302129">
    <property type="protein sequence ID" value="PFH47172.1"/>
    <property type="molecule type" value="Genomic_DNA"/>
</dbReference>
<keyword evidence="2" id="KW-1185">Reference proteome</keyword>
<accession>A0A2A9NHI2</accession>
<dbReference type="Proteomes" id="UP000242287">
    <property type="component" value="Unassembled WGS sequence"/>
</dbReference>
<proteinExistence type="predicted"/>
<evidence type="ECO:0000313" key="2">
    <source>
        <dbReference type="Proteomes" id="UP000242287"/>
    </source>
</evidence>
<reference evidence="1 2" key="1">
    <citation type="submission" date="2014-02" db="EMBL/GenBank/DDBJ databases">
        <title>Transposable element dynamics among asymbiotic and ectomycorrhizal Amanita fungi.</title>
        <authorList>
            <consortium name="DOE Joint Genome Institute"/>
            <person name="Hess J."/>
            <person name="Skrede I."/>
            <person name="Wolfe B."/>
            <person name="LaButti K."/>
            <person name="Ohm R.A."/>
            <person name="Grigoriev I.V."/>
            <person name="Pringle A."/>
        </authorList>
    </citation>
    <scope>NUCLEOTIDE SEQUENCE [LARGE SCALE GENOMIC DNA]</scope>
    <source>
        <strain evidence="1 2">SKay4041</strain>
    </source>
</reference>
<dbReference type="AlphaFoldDB" id="A0A2A9NHI2"/>
<gene>
    <name evidence="1" type="ORF">AMATHDRAFT_68297</name>
</gene>
<organism evidence="1 2">
    <name type="scientific">Amanita thiersii Skay4041</name>
    <dbReference type="NCBI Taxonomy" id="703135"/>
    <lineage>
        <taxon>Eukaryota</taxon>
        <taxon>Fungi</taxon>
        <taxon>Dikarya</taxon>
        <taxon>Basidiomycota</taxon>
        <taxon>Agaricomycotina</taxon>
        <taxon>Agaricomycetes</taxon>
        <taxon>Agaricomycetidae</taxon>
        <taxon>Agaricales</taxon>
        <taxon>Pluteineae</taxon>
        <taxon>Amanitaceae</taxon>
        <taxon>Amanita</taxon>
    </lineage>
</organism>
<protein>
    <submittedName>
        <fullName evidence="1">Uncharacterized protein</fullName>
    </submittedName>
</protein>